<gene>
    <name evidence="2" type="ORF">SAMN04487947_2736</name>
</gene>
<protein>
    <recommendedName>
        <fullName evidence="1">DUF7979 domain-containing protein</fullName>
    </recommendedName>
</protein>
<dbReference type="Pfam" id="PF25934">
    <property type="entry name" value="DUF7979"/>
    <property type="match status" value="1"/>
</dbReference>
<reference evidence="3" key="1">
    <citation type="submission" date="2016-10" db="EMBL/GenBank/DDBJ databases">
        <authorList>
            <person name="Varghese N."/>
            <person name="Submissions S."/>
        </authorList>
    </citation>
    <scope>NUCLEOTIDE SEQUENCE [LARGE SCALE GENOMIC DNA]</scope>
    <source>
        <strain evidence="3">CGMCC 1.7736</strain>
    </source>
</reference>
<dbReference type="Proteomes" id="UP000198531">
    <property type="component" value="Unassembled WGS sequence"/>
</dbReference>
<proteinExistence type="predicted"/>
<evidence type="ECO:0000259" key="1">
    <source>
        <dbReference type="Pfam" id="PF25934"/>
    </source>
</evidence>
<evidence type="ECO:0000313" key="3">
    <source>
        <dbReference type="Proteomes" id="UP000198531"/>
    </source>
</evidence>
<feature type="domain" description="DUF7979" evidence="1">
    <location>
        <begin position="17"/>
        <end position="77"/>
    </location>
</feature>
<keyword evidence="3" id="KW-1185">Reference proteome</keyword>
<dbReference type="RefSeq" id="WP_089808500.1">
    <property type="nucleotide sequence ID" value="NZ_FOYT01000002.1"/>
</dbReference>
<sequence>MSRTACEPTYGDAADGVTVVRTGAEDIDPTARVWHYDELSDRTQTAIAAAVDGSKRGVCAPELSVGDVVRYTGYYELH</sequence>
<name>A0A1I6I1A4_9EURY</name>
<organism evidence="2 3">
    <name type="scientific">Halogeometricum rufum</name>
    <dbReference type="NCBI Taxonomy" id="553469"/>
    <lineage>
        <taxon>Archaea</taxon>
        <taxon>Methanobacteriati</taxon>
        <taxon>Methanobacteriota</taxon>
        <taxon>Stenosarchaea group</taxon>
        <taxon>Halobacteria</taxon>
        <taxon>Halobacteriales</taxon>
        <taxon>Haloferacaceae</taxon>
        <taxon>Halogeometricum</taxon>
    </lineage>
</organism>
<accession>A0A1I6I1A4</accession>
<dbReference type="OrthoDB" id="296997at2157"/>
<dbReference type="EMBL" id="FOYT01000002">
    <property type="protein sequence ID" value="SFR60429.1"/>
    <property type="molecule type" value="Genomic_DNA"/>
</dbReference>
<evidence type="ECO:0000313" key="2">
    <source>
        <dbReference type="EMBL" id="SFR60429.1"/>
    </source>
</evidence>
<dbReference type="AlphaFoldDB" id="A0A1I6I1A4"/>
<dbReference type="InterPro" id="IPR058285">
    <property type="entry name" value="DUF7979"/>
</dbReference>